<organism evidence="1 2">
    <name type="scientific">Sphingomonas arvum</name>
    <dbReference type="NCBI Taxonomy" id="2992113"/>
    <lineage>
        <taxon>Bacteria</taxon>
        <taxon>Pseudomonadati</taxon>
        <taxon>Pseudomonadota</taxon>
        <taxon>Alphaproteobacteria</taxon>
        <taxon>Sphingomonadales</taxon>
        <taxon>Sphingomonadaceae</taxon>
        <taxon>Sphingomonas</taxon>
    </lineage>
</organism>
<protein>
    <submittedName>
        <fullName evidence="1">Uncharacterized protein</fullName>
    </submittedName>
</protein>
<comment type="caution">
    <text evidence="1">The sequence shown here is derived from an EMBL/GenBank/DDBJ whole genome shotgun (WGS) entry which is preliminary data.</text>
</comment>
<keyword evidence="2" id="KW-1185">Reference proteome</keyword>
<accession>A0ABT3JFZ6</accession>
<dbReference type="InterPro" id="IPR036397">
    <property type="entry name" value="RNaseH_sf"/>
</dbReference>
<dbReference type="RefSeq" id="WP_264882639.1">
    <property type="nucleotide sequence ID" value="NZ_JAPDOB010000002.1"/>
</dbReference>
<dbReference type="EMBL" id="JAPDOB010000002">
    <property type="protein sequence ID" value="MCW3798006.1"/>
    <property type="molecule type" value="Genomic_DNA"/>
</dbReference>
<gene>
    <name evidence="1" type="ORF">OMW55_09345</name>
</gene>
<dbReference type="Proteomes" id="UP001526246">
    <property type="component" value="Unassembled WGS sequence"/>
</dbReference>
<evidence type="ECO:0000313" key="2">
    <source>
        <dbReference type="Proteomes" id="UP001526246"/>
    </source>
</evidence>
<dbReference type="Gene3D" id="3.30.420.10">
    <property type="entry name" value="Ribonuclease H-like superfamily/Ribonuclease H"/>
    <property type="match status" value="1"/>
</dbReference>
<sequence length="151" mass="17079">MRYFLDCEYDGFGGELISLALVPEDGGEELYLVLEHQRPFTDWVERHVAPYLWTVPEAHKHEPMGRTAAANLLSSWLAGLREVEVWADWPDDIALFCRLLTPAPAEIVPVPALSFRLIRLPGFSTARNSAVPHNALHDARSLREHCVSHLE</sequence>
<name>A0ABT3JFZ6_9SPHN</name>
<proteinExistence type="predicted"/>
<reference evidence="1 2" key="1">
    <citation type="submission" date="2022-10" db="EMBL/GenBank/DDBJ databases">
        <title>Sphingomonas sp.</title>
        <authorList>
            <person name="Jin C."/>
        </authorList>
    </citation>
    <scope>NUCLEOTIDE SEQUENCE [LARGE SCALE GENOMIC DNA]</scope>
    <source>
        <strain evidence="1 2">BN140010</strain>
    </source>
</reference>
<evidence type="ECO:0000313" key="1">
    <source>
        <dbReference type="EMBL" id="MCW3798006.1"/>
    </source>
</evidence>